<proteinExistence type="predicted"/>
<gene>
    <name evidence="4" type="ORF">UFOPK3376_01794</name>
</gene>
<dbReference type="Pfam" id="PF13439">
    <property type="entry name" value="Glyco_transf_4"/>
    <property type="match status" value="1"/>
</dbReference>
<sequence>MEGVRVAYTLEQCWHRVPGGTGVAALRTAEALEGVADVELIGVAGRHRHAPGHDWTPPIPWVQLPIAAPWLYESWLYLRWPRPETVTGHVDVVHATTLIPCPTRRPLVVTLHDLAFLHRPEQFTAHGVRLFTRSLELIRRHADLVLCCSQATIDDCLSAGIGIDRLRHVPLGVDIELAAEHDVTRVRALYRLPERYLLFVGTVEPRKNLRGLAEAIAMLDEPLPLVVAGADGWGDAGADLDGDVQFLGYVPNEDLAALYKGAYVFCYPSELEGYGLPVLEAMAQGTAVVTSSDTATEEAAGGAAVLVDPTDPSDIARGISEAISRRVELGVLGHRRAARATWKQTADLTAAAYRELV</sequence>
<dbReference type="Gene3D" id="3.40.50.2000">
    <property type="entry name" value="Glycogen Phosphorylase B"/>
    <property type="match status" value="2"/>
</dbReference>
<feature type="domain" description="Glycosyltransferase subfamily 4-like N-terminal" evidence="3">
    <location>
        <begin position="18"/>
        <end position="176"/>
    </location>
</feature>
<dbReference type="GO" id="GO:0009103">
    <property type="term" value="P:lipopolysaccharide biosynthetic process"/>
    <property type="evidence" value="ECO:0007669"/>
    <property type="project" value="TreeGrafter"/>
</dbReference>
<accession>A0A6J7EVM9</accession>
<dbReference type="CDD" id="cd03809">
    <property type="entry name" value="GT4_MtfB-like"/>
    <property type="match status" value="1"/>
</dbReference>
<feature type="domain" description="Glycosyl transferase family 1" evidence="2">
    <location>
        <begin position="194"/>
        <end position="326"/>
    </location>
</feature>
<dbReference type="GO" id="GO:0016757">
    <property type="term" value="F:glycosyltransferase activity"/>
    <property type="evidence" value="ECO:0007669"/>
    <property type="project" value="InterPro"/>
</dbReference>
<protein>
    <submittedName>
        <fullName evidence="4">Unannotated protein</fullName>
    </submittedName>
</protein>
<reference evidence="4" key="1">
    <citation type="submission" date="2020-05" db="EMBL/GenBank/DDBJ databases">
        <authorList>
            <person name="Chiriac C."/>
            <person name="Salcher M."/>
            <person name="Ghai R."/>
            <person name="Kavagutti S V."/>
        </authorList>
    </citation>
    <scope>NUCLEOTIDE SEQUENCE</scope>
</reference>
<keyword evidence="1" id="KW-0808">Transferase</keyword>
<dbReference type="EMBL" id="CAFBLP010000044">
    <property type="protein sequence ID" value="CAB4883443.1"/>
    <property type="molecule type" value="Genomic_DNA"/>
</dbReference>
<name>A0A6J7EVM9_9ZZZZ</name>
<dbReference type="InterPro" id="IPR001296">
    <property type="entry name" value="Glyco_trans_1"/>
</dbReference>
<dbReference type="AlphaFoldDB" id="A0A6J7EVM9"/>
<dbReference type="PANTHER" id="PTHR46401:SF2">
    <property type="entry name" value="GLYCOSYLTRANSFERASE WBBK-RELATED"/>
    <property type="match status" value="1"/>
</dbReference>
<evidence type="ECO:0000313" key="4">
    <source>
        <dbReference type="EMBL" id="CAB4883443.1"/>
    </source>
</evidence>
<evidence type="ECO:0000256" key="1">
    <source>
        <dbReference type="ARBA" id="ARBA00022679"/>
    </source>
</evidence>
<evidence type="ECO:0000259" key="2">
    <source>
        <dbReference type="Pfam" id="PF00534"/>
    </source>
</evidence>
<organism evidence="4">
    <name type="scientific">freshwater metagenome</name>
    <dbReference type="NCBI Taxonomy" id="449393"/>
    <lineage>
        <taxon>unclassified sequences</taxon>
        <taxon>metagenomes</taxon>
        <taxon>ecological metagenomes</taxon>
    </lineage>
</organism>
<dbReference type="Pfam" id="PF00534">
    <property type="entry name" value="Glycos_transf_1"/>
    <property type="match status" value="1"/>
</dbReference>
<dbReference type="SUPFAM" id="SSF53756">
    <property type="entry name" value="UDP-Glycosyltransferase/glycogen phosphorylase"/>
    <property type="match status" value="1"/>
</dbReference>
<evidence type="ECO:0000259" key="3">
    <source>
        <dbReference type="Pfam" id="PF13439"/>
    </source>
</evidence>
<dbReference type="PANTHER" id="PTHR46401">
    <property type="entry name" value="GLYCOSYLTRANSFERASE WBBK-RELATED"/>
    <property type="match status" value="1"/>
</dbReference>
<dbReference type="InterPro" id="IPR028098">
    <property type="entry name" value="Glyco_trans_4-like_N"/>
</dbReference>